<dbReference type="GeneID" id="105052386"/>
<keyword evidence="3" id="KW-0862">Zinc</keyword>
<dbReference type="SMART" id="SM00105">
    <property type="entry name" value="ArfGap"/>
    <property type="match status" value="1"/>
</dbReference>
<name>A0A6I9S0X3_ELAGV</name>
<evidence type="ECO:0000256" key="1">
    <source>
        <dbReference type="ARBA" id="ARBA00022723"/>
    </source>
</evidence>
<evidence type="ECO:0000256" key="5">
    <source>
        <dbReference type="SAM" id="MobiDB-lite"/>
    </source>
</evidence>
<protein>
    <submittedName>
        <fullName evidence="8">Probable ADP-ribosylation factor GTPase-activating protein AGD14 isoform X1</fullName>
    </submittedName>
</protein>
<evidence type="ECO:0000313" key="8">
    <source>
        <dbReference type="RefSeq" id="XP_010931480.1"/>
    </source>
</evidence>
<dbReference type="InterPro" id="IPR038508">
    <property type="entry name" value="ArfGAP_dom_sf"/>
</dbReference>
<dbReference type="AlphaFoldDB" id="A0A6I9S0X3"/>
<dbReference type="PRINTS" id="PR00405">
    <property type="entry name" value="REVINTRACTNG"/>
</dbReference>
<feature type="region of interest" description="Disordered" evidence="5">
    <location>
        <begin position="207"/>
        <end position="243"/>
    </location>
</feature>
<dbReference type="FunFam" id="1.10.220.150:FF:000005">
    <property type="entry name" value="Arf-GAP domain and FG repeat-containing protein 1"/>
    <property type="match status" value="1"/>
</dbReference>
<dbReference type="PANTHER" id="PTHR46085">
    <property type="entry name" value="ARFGAP/RECO-RELATED"/>
    <property type="match status" value="1"/>
</dbReference>
<feature type="region of interest" description="Disordered" evidence="5">
    <location>
        <begin position="641"/>
        <end position="662"/>
    </location>
</feature>
<gene>
    <name evidence="8" type="primary">LOC105052386</name>
</gene>
<dbReference type="SUPFAM" id="SSF57863">
    <property type="entry name" value="ArfGap/RecO-like zinc finger"/>
    <property type="match status" value="1"/>
</dbReference>
<dbReference type="RefSeq" id="XP_010931480.1">
    <property type="nucleotide sequence ID" value="XM_010933178.3"/>
</dbReference>
<dbReference type="CDD" id="cd08838">
    <property type="entry name" value="ArfGap_AGFG"/>
    <property type="match status" value="1"/>
</dbReference>
<dbReference type="InParanoid" id="A0A6I9S0X3"/>
<feature type="compositionally biased region" description="Low complexity" evidence="5">
    <location>
        <begin position="213"/>
        <end position="225"/>
    </location>
</feature>
<keyword evidence="2 4" id="KW-0863">Zinc-finger</keyword>
<dbReference type="KEGG" id="egu:105052386"/>
<dbReference type="GO" id="GO:0008270">
    <property type="term" value="F:zinc ion binding"/>
    <property type="evidence" value="ECO:0007669"/>
    <property type="project" value="UniProtKB-KW"/>
</dbReference>
<dbReference type="FunCoup" id="A0A6I9S0X3">
    <property type="interactions" value="714"/>
</dbReference>
<evidence type="ECO:0000256" key="4">
    <source>
        <dbReference type="PROSITE-ProRule" id="PRU00288"/>
    </source>
</evidence>
<dbReference type="PROSITE" id="PS50115">
    <property type="entry name" value="ARFGAP"/>
    <property type="match status" value="1"/>
</dbReference>
<dbReference type="InterPro" id="IPR001164">
    <property type="entry name" value="ArfGAP_dom"/>
</dbReference>
<dbReference type="Gene3D" id="1.10.220.150">
    <property type="entry name" value="Arf GTPase activating protein"/>
    <property type="match status" value="1"/>
</dbReference>
<reference evidence="8" key="1">
    <citation type="submission" date="2025-08" db="UniProtKB">
        <authorList>
            <consortium name="RefSeq"/>
        </authorList>
    </citation>
    <scope>IDENTIFICATION</scope>
</reference>
<dbReference type="Pfam" id="PF01412">
    <property type="entry name" value="ArfGap"/>
    <property type="match status" value="1"/>
</dbReference>
<dbReference type="InterPro" id="IPR037278">
    <property type="entry name" value="ARFGAP/RecO"/>
</dbReference>
<proteinExistence type="predicted"/>
<evidence type="ECO:0000313" key="7">
    <source>
        <dbReference type="Proteomes" id="UP000504607"/>
    </source>
</evidence>
<feature type="compositionally biased region" description="Low complexity" evidence="5">
    <location>
        <begin position="149"/>
        <end position="161"/>
    </location>
</feature>
<feature type="region of interest" description="Disordered" evidence="5">
    <location>
        <begin position="126"/>
        <end position="161"/>
    </location>
</feature>
<evidence type="ECO:0000256" key="2">
    <source>
        <dbReference type="ARBA" id="ARBA00022771"/>
    </source>
</evidence>
<dbReference type="GO" id="GO:0005096">
    <property type="term" value="F:GTPase activator activity"/>
    <property type="evidence" value="ECO:0007669"/>
    <property type="project" value="InterPro"/>
</dbReference>
<sequence>MSNRREEERNEKIIRGLMKLPPNRKCINCNSLGPQYVCTNFWTFVCTTCSGIHREFTHRVKSVSMAKFTKEEVDALQKGGNQRAREMFLKDWDMQQMRLPVSSNADRIREFIRNVYVYKKYAGGQTSDKLSSNTESLKNHEENQRRASSYHSYSQSPPYDYQYEDRRYGKQFGMLSRRPGSDRGRYEGKINSFVYSPSRLREQMHEDRFANESSGSRSSDFSISSTGDPFRYDGQSPNSQDTEYCSPPLHQAREILVEDTRPQMSNRQSKANARMNLDGIARPQRTASTGSVGYFEGHSLSHRSVDSGGLCVVEPVHSTGTHQAVQSAFTSSTQMPTSVHATKQDPLNLSFAGSPMTSSTPSIDLFADCGNQPSSVTPLEHKPSLFPLSENEGWATFDLPHHAGFASETYVRVPALAFPGDGASKGTENASSSMQNISQCFAVQSSVAPAPFTLTHGQWHAGIHEDTSSADQKSSQLWNAFDDSTGNMSCTLFGSLPQNNHSQVIMSTSKSGDPHIGLKLPENTIKDGLQKPALDDRATHFNLPPGDVNGSSFPPSVWPLMGGATQAKKSNPFDLPYDPTSEGSSSYLDMSSLEAALPNPQLPTDYIGGLAQPWFPQNSATAYSPSLPEGGLAYMAAQAPSSQLPNLPSQDPAASLSGNPFA</sequence>
<keyword evidence="1" id="KW-0479">Metal-binding</keyword>
<dbReference type="Proteomes" id="UP000504607">
    <property type="component" value="Chromosome 10"/>
</dbReference>
<evidence type="ECO:0000259" key="6">
    <source>
        <dbReference type="PROSITE" id="PS50115"/>
    </source>
</evidence>
<feature type="domain" description="Arf-GAP" evidence="6">
    <location>
        <begin position="11"/>
        <end position="129"/>
    </location>
</feature>
<evidence type="ECO:0000256" key="3">
    <source>
        <dbReference type="ARBA" id="ARBA00022833"/>
    </source>
</evidence>
<dbReference type="InterPro" id="IPR044820">
    <property type="entry name" value="AGD14-like"/>
</dbReference>
<feature type="compositionally biased region" description="Polar residues" evidence="5">
    <location>
        <begin position="126"/>
        <end position="136"/>
    </location>
</feature>
<dbReference type="PANTHER" id="PTHR46085:SF4">
    <property type="entry name" value="ADP-RIBOSYLATION FACTOR GTPASE-ACTIVATING PROTEIN AGD14-RELATED"/>
    <property type="match status" value="1"/>
</dbReference>
<keyword evidence="7" id="KW-1185">Reference proteome</keyword>
<dbReference type="OrthoDB" id="6036at2759"/>
<organism evidence="7 8">
    <name type="scientific">Elaeis guineensis var. tenera</name>
    <name type="common">Oil palm</name>
    <dbReference type="NCBI Taxonomy" id="51953"/>
    <lineage>
        <taxon>Eukaryota</taxon>
        <taxon>Viridiplantae</taxon>
        <taxon>Streptophyta</taxon>
        <taxon>Embryophyta</taxon>
        <taxon>Tracheophyta</taxon>
        <taxon>Spermatophyta</taxon>
        <taxon>Magnoliopsida</taxon>
        <taxon>Liliopsida</taxon>
        <taxon>Arecaceae</taxon>
        <taxon>Arecoideae</taxon>
        <taxon>Cocoseae</taxon>
        <taxon>Elaeidinae</taxon>
        <taxon>Elaeis</taxon>
    </lineage>
</organism>
<accession>A0A6I9S0X3</accession>